<protein>
    <submittedName>
        <fullName evidence="2">GNAT family N-acetyltransferase</fullName>
        <ecNumber evidence="2">2.3.-.-</ecNumber>
    </submittedName>
</protein>
<proteinExistence type="predicted"/>
<sequence length="165" mass="19067">MIRQLVVSDVVNYWNLRLKALSEHPDVFGASYEEVKDTPIESVKERFSSTEENFILGAFKGEELIGMVGFRREQLIKMKHKGIIWGMYVNSNFQGKGIGKELVIELIRKAKQLKELEQINLFVVDRNQRAKALYESIGFKSFGKEINAMKVGDNYLNEELMVYII</sequence>
<gene>
    <name evidence="2" type="ORF">ACFPPD_19570</name>
</gene>
<dbReference type="Pfam" id="PF00583">
    <property type="entry name" value="Acetyltransf_1"/>
    <property type="match status" value="1"/>
</dbReference>
<dbReference type="InterPro" id="IPR000182">
    <property type="entry name" value="GNAT_dom"/>
</dbReference>
<dbReference type="PANTHER" id="PTHR43415:SF3">
    <property type="entry name" value="GNAT-FAMILY ACETYLTRANSFERASE"/>
    <property type="match status" value="1"/>
</dbReference>
<keyword evidence="2" id="KW-0808">Transferase</keyword>
<dbReference type="RefSeq" id="WP_209752130.1">
    <property type="nucleotide sequence ID" value="NZ_JBHSMH010000078.1"/>
</dbReference>
<dbReference type="PANTHER" id="PTHR43415">
    <property type="entry name" value="SPERMIDINE N(1)-ACETYLTRANSFERASE"/>
    <property type="match status" value="1"/>
</dbReference>
<dbReference type="SUPFAM" id="SSF55729">
    <property type="entry name" value="Acyl-CoA N-acyltransferases (Nat)"/>
    <property type="match status" value="1"/>
</dbReference>
<evidence type="ECO:0000259" key="1">
    <source>
        <dbReference type="PROSITE" id="PS51186"/>
    </source>
</evidence>
<dbReference type="Proteomes" id="UP001596105">
    <property type="component" value="Unassembled WGS sequence"/>
</dbReference>
<dbReference type="PROSITE" id="PS51186">
    <property type="entry name" value="GNAT"/>
    <property type="match status" value="1"/>
</dbReference>
<dbReference type="GO" id="GO:0016746">
    <property type="term" value="F:acyltransferase activity"/>
    <property type="evidence" value="ECO:0007669"/>
    <property type="project" value="UniProtKB-KW"/>
</dbReference>
<keyword evidence="3" id="KW-1185">Reference proteome</keyword>
<organism evidence="2 3">
    <name type="scientific">Cohnella suwonensis</name>
    <dbReference type="NCBI Taxonomy" id="696072"/>
    <lineage>
        <taxon>Bacteria</taxon>
        <taxon>Bacillati</taxon>
        <taxon>Bacillota</taxon>
        <taxon>Bacilli</taxon>
        <taxon>Bacillales</taxon>
        <taxon>Paenibacillaceae</taxon>
        <taxon>Cohnella</taxon>
    </lineage>
</organism>
<name>A0ABW0M048_9BACL</name>
<dbReference type="EMBL" id="JBHSMH010000078">
    <property type="protein sequence ID" value="MFC5470891.1"/>
    <property type="molecule type" value="Genomic_DNA"/>
</dbReference>
<feature type="domain" description="N-acetyltransferase" evidence="1">
    <location>
        <begin position="1"/>
        <end position="165"/>
    </location>
</feature>
<keyword evidence="2" id="KW-0012">Acyltransferase</keyword>
<dbReference type="InterPro" id="IPR016181">
    <property type="entry name" value="Acyl_CoA_acyltransferase"/>
</dbReference>
<comment type="caution">
    <text evidence="2">The sequence shown here is derived from an EMBL/GenBank/DDBJ whole genome shotgun (WGS) entry which is preliminary data.</text>
</comment>
<dbReference type="CDD" id="cd04301">
    <property type="entry name" value="NAT_SF"/>
    <property type="match status" value="1"/>
</dbReference>
<evidence type="ECO:0000313" key="2">
    <source>
        <dbReference type="EMBL" id="MFC5470891.1"/>
    </source>
</evidence>
<accession>A0ABW0M048</accession>
<evidence type="ECO:0000313" key="3">
    <source>
        <dbReference type="Proteomes" id="UP001596105"/>
    </source>
</evidence>
<dbReference type="EC" id="2.3.-.-" evidence="2"/>
<dbReference type="Gene3D" id="3.40.630.30">
    <property type="match status" value="1"/>
</dbReference>
<reference evidence="3" key="1">
    <citation type="journal article" date="2019" name="Int. J. Syst. Evol. Microbiol.">
        <title>The Global Catalogue of Microorganisms (GCM) 10K type strain sequencing project: providing services to taxonomists for standard genome sequencing and annotation.</title>
        <authorList>
            <consortium name="The Broad Institute Genomics Platform"/>
            <consortium name="The Broad Institute Genome Sequencing Center for Infectious Disease"/>
            <person name="Wu L."/>
            <person name="Ma J."/>
        </authorList>
    </citation>
    <scope>NUCLEOTIDE SEQUENCE [LARGE SCALE GENOMIC DNA]</scope>
    <source>
        <strain evidence="3">CCUG 57113</strain>
    </source>
</reference>